<accession>A0AB35TZ03</accession>
<gene>
    <name evidence="9" type="ORF">MOZ60_00035</name>
</gene>
<dbReference type="GO" id="GO:0055085">
    <property type="term" value="P:transmembrane transport"/>
    <property type="evidence" value="ECO:0007669"/>
    <property type="project" value="TreeGrafter"/>
</dbReference>
<comment type="subcellular location">
    <subcellularLocation>
        <location evidence="1">Cell membrane</location>
        <topology evidence="1">Multi-pass membrane protein</topology>
    </subcellularLocation>
</comment>
<evidence type="ECO:0000256" key="2">
    <source>
        <dbReference type="ARBA" id="ARBA00009773"/>
    </source>
</evidence>
<evidence type="ECO:0000256" key="4">
    <source>
        <dbReference type="ARBA" id="ARBA00022475"/>
    </source>
</evidence>
<sequence>MSWKKLDPNLKANISAFTISGILIVLFYLIIKNLPAIGNGIGVMLKALMPFLIGMLLALIMTPLRRWIEKKVMKNVHWRARTKRRVATLLCLIVVLLVLAAFFAIIMPQLISSLKSFAENLQSYIDSIEKALDKLSVSDPELRDNIQKMIRTGSDQLTSWLTGAQGGLTKIISFSVSVVKNIINFFIGLIIMFYLLLDEEKFKHQVKKLVYGAFPEKAGDEIMYVGRLSVRMFNSFIAGKAVDSLIIGIVCWLVVTILQMPYAPMIGFIVGITNMIPVFGPFIGAIPCLIILLIINPWQSLEFLIFIIILQQIDGNIIGPHILGDSMGLPTLWVMFAIIVGGALFGLVGMFLGVPIFSVIYTLVANVLNRRMMENQIDLNTK</sequence>
<keyword evidence="3" id="KW-0813">Transport</keyword>
<evidence type="ECO:0000313" key="9">
    <source>
        <dbReference type="EMBL" id="MDX8418478.1"/>
    </source>
</evidence>
<dbReference type="EMBL" id="JALBUR010000001">
    <property type="protein sequence ID" value="MDX8418478.1"/>
    <property type="molecule type" value="Genomic_DNA"/>
</dbReference>
<dbReference type="GO" id="GO:0005886">
    <property type="term" value="C:plasma membrane"/>
    <property type="evidence" value="ECO:0007669"/>
    <property type="project" value="UniProtKB-SubCell"/>
</dbReference>
<feature type="transmembrane region" description="Helical" evidence="8">
    <location>
        <begin position="266"/>
        <end position="294"/>
    </location>
</feature>
<comment type="similarity">
    <text evidence="2">Belongs to the autoinducer-2 exporter (AI-2E) (TC 2.A.86) family.</text>
</comment>
<feature type="transmembrane region" description="Helical" evidence="8">
    <location>
        <begin position="86"/>
        <end position="111"/>
    </location>
</feature>
<evidence type="ECO:0000256" key="3">
    <source>
        <dbReference type="ARBA" id="ARBA00022448"/>
    </source>
</evidence>
<protein>
    <submittedName>
        <fullName evidence="9">AI-2E family transporter</fullName>
    </submittedName>
</protein>
<evidence type="ECO:0000256" key="8">
    <source>
        <dbReference type="SAM" id="Phobius"/>
    </source>
</evidence>
<feature type="transmembrane region" description="Helical" evidence="8">
    <location>
        <begin position="43"/>
        <end position="65"/>
    </location>
</feature>
<feature type="transmembrane region" description="Helical" evidence="8">
    <location>
        <begin position="241"/>
        <end position="260"/>
    </location>
</feature>
<comment type="caution">
    <text evidence="9">The sequence shown here is derived from an EMBL/GenBank/DDBJ whole genome shotgun (WGS) entry which is preliminary data.</text>
</comment>
<dbReference type="Proteomes" id="UP001286174">
    <property type="component" value="Unassembled WGS sequence"/>
</dbReference>
<dbReference type="Pfam" id="PF01594">
    <property type="entry name" value="AI-2E_transport"/>
    <property type="match status" value="1"/>
</dbReference>
<keyword evidence="7 8" id="KW-0472">Membrane</keyword>
<evidence type="ECO:0000256" key="1">
    <source>
        <dbReference type="ARBA" id="ARBA00004651"/>
    </source>
</evidence>
<evidence type="ECO:0000256" key="7">
    <source>
        <dbReference type="ARBA" id="ARBA00023136"/>
    </source>
</evidence>
<feature type="transmembrane region" description="Helical" evidence="8">
    <location>
        <begin position="301"/>
        <end position="319"/>
    </location>
</feature>
<keyword evidence="6 8" id="KW-1133">Transmembrane helix</keyword>
<keyword evidence="4" id="KW-1003">Cell membrane</keyword>
<evidence type="ECO:0000256" key="6">
    <source>
        <dbReference type="ARBA" id="ARBA00022989"/>
    </source>
</evidence>
<evidence type="ECO:0000313" key="10">
    <source>
        <dbReference type="Proteomes" id="UP001286174"/>
    </source>
</evidence>
<evidence type="ECO:0000256" key="5">
    <source>
        <dbReference type="ARBA" id="ARBA00022692"/>
    </source>
</evidence>
<feature type="transmembrane region" description="Helical" evidence="8">
    <location>
        <begin position="12"/>
        <end position="31"/>
    </location>
</feature>
<organism evidence="9 10">
    <name type="scientific">Grylomicrobium aquisgranensis</name>
    <dbReference type="NCBI Taxonomy" id="2926318"/>
    <lineage>
        <taxon>Bacteria</taxon>
        <taxon>Bacillati</taxon>
        <taxon>Bacillota</taxon>
        <taxon>Erysipelotrichia</taxon>
        <taxon>Erysipelotrichales</taxon>
        <taxon>Erysipelotrichaceae</taxon>
        <taxon>Grylomicrobium</taxon>
    </lineage>
</organism>
<proteinExistence type="inferred from homology"/>
<keyword evidence="10" id="KW-1185">Reference proteome</keyword>
<keyword evidence="5 8" id="KW-0812">Transmembrane</keyword>
<dbReference type="PANTHER" id="PTHR21716:SF53">
    <property type="entry name" value="PERMEASE PERM-RELATED"/>
    <property type="match status" value="1"/>
</dbReference>
<name>A0AB35TZ03_9FIRM</name>
<dbReference type="AlphaFoldDB" id="A0AB35TZ03"/>
<dbReference type="PANTHER" id="PTHR21716">
    <property type="entry name" value="TRANSMEMBRANE PROTEIN"/>
    <property type="match status" value="1"/>
</dbReference>
<dbReference type="RefSeq" id="WP_370595199.1">
    <property type="nucleotide sequence ID" value="NZ_JALBUR010000001.1"/>
</dbReference>
<feature type="transmembrane region" description="Helical" evidence="8">
    <location>
        <begin position="331"/>
        <end position="364"/>
    </location>
</feature>
<reference evidence="9 10" key="1">
    <citation type="submission" date="2022-03" db="EMBL/GenBank/DDBJ databases">
        <title>Novel taxa within the pig intestine.</title>
        <authorList>
            <person name="Wylensek D."/>
            <person name="Bishof K."/>
            <person name="Afrizal A."/>
            <person name="Clavel T."/>
        </authorList>
    </citation>
    <scope>NUCLEOTIDE SEQUENCE [LARGE SCALE GENOMIC DNA]</scope>
    <source>
        <strain evidence="9 10">CLA-KB-P133</strain>
    </source>
</reference>
<dbReference type="InterPro" id="IPR002549">
    <property type="entry name" value="AI-2E-like"/>
</dbReference>
<feature type="transmembrane region" description="Helical" evidence="8">
    <location>
        <begin position="171"/>
        <end position="197"/>
    </location>
</feature>